<reference evidence="4" key="3">
    <citation type="submission" date="2020-12" db="UniProtKB">
        <authorList>
            <consortium name="EnsemblPlants"/>
        </authorList>
    </citation>
    <scope>IDENTIFICATION</scope>
</reference>
<dbReference type="InterPro" id="IPR016140">
    <property type="entry name" value="Bifunc_inhib/LTP/seed_store"/>
</dbReference>
<feature type="domain" description="Bifunctional inhibitor/plant lipid transfer protein/seed storage helical" evidence="2">
    <location>
        <begin position="25"/>
        <end position="100"/>
    </location>
</feature>
<dbReference type="EnsemblPlants" id="Pp3c8_1210V3.1">
    <property type="protein sequence ID" value="Pp3c8_1210V3.1"/>
    <property type="gene ID" value="Pp3c8_1210"/>
</dbReference>
<protein>
    <recommendedName>
        <fullName evidence="2">Bifunctional inhibitor/plant lipid transfer protein/seed storage helical domain-containing protein</fullName>
    </recommendedName>
</protein>
<dbReference type="PaxDb" id="3218-PP1S35_5V6.1"/>
<name>A0A2K1K5N7_PHYPA</name>
<accession>A0A2K1K5N7</accession>
<dbReference type="InterPro" id="IPR036312">
    <property type="entry name" value="Bifun_inhib/LTP/seed_sf"/>
</dbReference>
<dbReference type="InterPro" id="IPR039265">
    <property type="entry name" value="DIR1-like"/>
</dbReference>
<evidence type="ECO:0000313" key="4">
    <source>
        <dbReference type="EnsemblPlants" id="Pp3c8_1210V3.1"/>
    </source>
</evidence>
<dbReference type="AlphaFoldDB" id="A0A2K1K5N7"/>
<dbReference type="GO" id="GO:0009627">
    <property type="term" value="P:systemic acquired resistance"/>
    <property type="evidence" value="ECO:0007669"/>
    <property type="project" value="InterPro"/>
</dbReference>
<dbReference type="FunCoup" id="A0A2K1K5N7">
    <property type="interactions" value="203"/>
</dbReference>
<feature type="signal peptide" evidence="1">
    <location>
        <begin position="1"/>
        <end position="28"/>
    </location>
</feature>
<proteinExistence type="predicted"/>
<organism evidence="3">
    <name type="scientific">Physcomitrium patens</name>
    <name type="common">Spreading-leaved earth moss</name>
    <name type="synonym">Physcomitrella patens</name>
    <dbReference type="NCBI Taxonomy" id="3218"/>
    <lineage>
        <taxon>Eukaryota</taxon>
        <taxon>Viridiplantae</taxon>
        <taxon>Streptophyta</taxon>
        <taxon>Embryophyta</taxon>
        <taxon>Bryophyta</taxon>
        <taxon>Bryophytina</taxon>
        <taxon>Bryopsida</taxon>
        <taxon>Funariidae</taxon>
        <taxon>Funariales</taxon>
        <taxon>Funariaceae</taxon>
        <taxon>Physcomitrium</taxon>
    </lineage>
</organism>
<evidence type="ECO:0000256" key="1">
    <source>
        <dbReference type="SAM" id="SignalP"/>
    </source>
</evidence>
<sequence>MAMKTSSAVTVLVLVFLCLSSMLHETEAACAATTSLLACLPATQSDIMPSATCCTQLSSYVANNGQDCLCSASTSNTARSDLALKLPQKCNLKFKAGTTCNGRVIPGGQ</sequence>
<dbReference type="EMBL" id="ABEU02000008">
    <property type="protein sequence ID" value="PNR49094.1"/>
    <property type="molecule type" value="Genomic_DNA"/>
</dbReference>
<dbReference type="CDD" id="cd00010">
    <property type="entry name" value="AAI_LTSS"/>
    <property type="match status" value="1"/>
</dbReference>
<keyword evidence="1" id="KW-0732">Signal</keyword>
<dbReference type="Gramene" id="Pp3c8_1210V3.1">
    <property type="protein sequence ID" value="Pp3c8_1210V3.1"/>
    <property type="gene ID" value="Pp3c8_1210"/>
</dbReference>
<reference evidence="3 5" key="2">
    <citation type="journal article" date="2018" name="Plant J.">
        <title>The Physcomitrella patens chromosome-scale assembly reveals moss genome structure and evolution.</title>
        <authorList>
            <person name="Lang D."/>
            <person name="Ullrich K.K."/>
            <person name="Murat F."/>
            <person name="Fuchs J."/>
            <person name="Jenkins J."/>
            <person name="Haas F.B."/>
            <person name="Piednoel M."/>
            <person name="Gundlach H."/>
            <person name="Van Bel M."/>
            <person name="Meyberg R."/>
            <person name="Vives C."/>
            <person name="Morata J."/>
            <person name="Symeonidi A."/>
            <person name="Hiss M."/>
            <person name="Muchero W."/>
            <person name="Kamisugi Y."/>
            <person name="Saleh O."/>
            <person name="Blanc G."/>
            <person name="Decker E.L."/>
            <person name="van Gessel N."/>
            <person name="Grimwood J."/>
            <person name="Hayes R.D."/>
            <person name="Graham S.W."/>
            <person name="Gunter L.E."/>
            <person name="McDaniel S.F."/>
            <person name="Hoernstein S.N.W."/>
            <person name="Larsson A."/>
            <person name="Li F.W."/>
            <person name="Perroud P.F."/>
            <person name="Phillips J."/>
            <person name="Ranjan P."/>
            <person name="Rokshar D.S."/>
            <person name="Rothfels C.J."/>
            <person name="Schneider L."/>
            <person name="Shu S."/>
            <person name="Stevenson D.W."/>
            <person name="Thummler F."/>
            <person name="Tillich M."/>
            <person name="Villarreal Aguilar J.C."/>
            <person name="Widiez T."/>
            <person name="Wong G.K."/>
            <person name="Wymore A."/>
            <person name="Zhang Y."/>
            <person name="Zimmer A.D."/>
            <person name="Quatrano R.S."/>
            <person name="Mayer K.F.X."/>
            <person name="Goodstein D."/>
            <person name="Casacuberta J.M."/>
            <person name="Vandepoele K."/>
            <person name="Reski R."/>
            <person name="Cuming A.C."/>
            <person name="Tuskan G.A."/>
            <person name="Maumus F."/>
            <person name="Salse J."/>
            <person name="Schmutz J."/>
            <person name="Rensing S.A."/>
        </authorList>
    </citation>
    <scope>NUCLEOTIDE SEQUENCE [LARGE SCALE GENOMIC DNA]</scope>
    <source>
        <strain evidence="4 5">cv. Gransden 2004</strain>
    </source>
</reference>
<evidence type="ECO:0000313" key="3">
    <source>
        <dbReference type="EMBL" id="PNR49094.1"/>
    </source>
</evidence>
<dbReference type="Pfam" id="PF14368">
    <property type="entry name" value="LTP_2"/>
    <property type="match status" value="1"/>
</dbReference>
<dbReference type="EnsemblPlants" id="Pp3c8_1210V3.2">
    <property type="protein sequence ID" value="Pp3c8_1210V3.2"/>
    <property type="gene ID" value="Pp3c8_1210"/>
</dbReference>
<dbReference type="GeneID" id="112285602"/>
<gene>
    <name evidence="4" type="primary">LOC112285602</name>
    <name evidence="3" type="ORF">PHYPA_010990</name>
</gene>
<dbReference type="GO" id="GO:0005504">
    <property type="term" value="F:fatty acid binding"/>
    <property type="evidence" value="ECO:0007669"/>
    <property type="project" value="InterPro"/>
</dbReference>
<dbReference type="Proteomes" id="UP000006727">
    <property type="component" value="Chromosome 8"/>
</dbReference>
<evidence type="ECO:0000313" key="5">
    <source>
        <dbReference type="Proteomes" id="UP000006727"/>
    </source>
</evidence>
<dbReference type="Gene3D" id="1.10.110.10">
    <property type="entry name" value="Plant lipid-transfer and hydrophobic proteins"/>
    <property type="match status" value="1"/>
</dbReference>
<dbReference type="KEGG" id="ppp:112285602"/>
<feature type="chain" id="PRO_5043158253" description="Bifunctional inhibitor/plant lipid transfer protein/seed storage helical domain-containing protein" evidence="1">
    <location>
        <begin position="29"/>
        <end position="109"/>
    </location>
</feature>
<dbReference type="SUPFAM" id="SSF47699">
    <property type="entry name" value="Bifunctional inhibitor/lipid-transfer protein/seed storage 2S albumin"/>
    <property type="match status" value="1"/>
</dbReference>
<dbReference type="PANTHER" id="PTHR33122">
    <property type="entry name" value="LIPID BINDING PROTEIN-RELATED"/>
    <property type="match status" value="1"/>
</dbReference>
<dbReference type="RefSeq" id="XP_024382317.1">
    <property type="nucleotide sequence ID" value="XM_024526549.2"/>
</dbReference>
<dbReference type="PANTHER" id="PTHR33122:SF75">
    <property type="entry name" value="BIFUNCTIONAL INHIBITOR_PLANT LIPID TRANSFER PROTEIN_SEED STORAGE HELICAL DOMAIN-CONTAINING PROTEIN"/>
    <property type="match status" value="1"/>
</dbReference>
<reference evidence="3 5" key="1">
    <citation type="journal article" date="2008" name="Science">
        <title>The Physcomitrella genome reveals evolutionary insights into the conquest of land by plants.</title>
        <authorList>
            <person name="Rensing S."/>
            <person name="Lang D."/>
            <person name="Zimmer A."/>
            <person name="Terry A."/>
            <person name="Salamov A."/>
            <person name="Shapiro H."/>
            <person name="Nishiyama T."/>
            <person name="Perroud P.-F."/>
            <person name="Lindquist E."/>
            <person name="Kamisugi Y."/>
            <person name="Tanahashi T."/>
            <person name="Sakakibara K."/>
            <person name="Fujita T."/>
            <person name="Oishi K."/>
            <person name="Shin-I T."/>
            <person name="Kuroki Y."/>
            <person name="Toyoda A."/>
            <person name="Suzuki Y."/>
            <person name="Hashimoto A."/>
            <person name="Yamaguchi K."/>
            <person name="Sugano A."/>
            <person name="Kohara Y."/>
            <person name="Fujiyama A."/>
            <person name="Anterola A."/>
            <person name="Aoki S."/>
            <person name="Ashton N."/>
            <person name="Barbazuk W.B."/>
            <person name="Barker E."/>
            <person name="Bennetzen J."/>
            <person name="Bezanilla M."/>
            <person name="Blankenship R."/>
            <person name="Cho S.H."/>
            <person name="Dutcher S."/>
            <person name="Estelle M."/>
            <person name="Fawcett J.A."/>
            <person name="Gundlach H."/>
            <person name="Hanada K."/>
            <person name="Heyl A."/>
            <person name="Hicks K.A."/>
            <person name="Hugh J."/>
            <person name="Lohr M."/>
            <person name="Mayer K."/>
            <person name="Melkozernov A."/>
            <person name="Murata T."/>
            <person name="Nelson D."/>
            <person name="Pils B."/>
            <person name="Prigge M."/>
            <person name="Reiss B."/>
            <person name="Renner T."/>
            <person name="Rombauts S."/>
            <person name="Rushton P."/>
            <person name="Sanderfoot A."/>
            <person name="Schween G."/>
            <person name="Shiu S.-H."/>
            <person name="Stueber K."/>
            <person name="Theodoulou F.L."/>
            <person name="Tu H."/>
            <person name="Van de Peer Y."/>
            <person name="Verrier P.J."/>
            <person name="Waters E."/>
            <person name="Wood A."/>
            <person name="Yang L."/>
            <person name="Cove D."/>
            <person name="Cuming A."/>
            <person name="Hasebe M."/>
            <person name="Lucas S."/>
            <person name="Mishler D.B."/>
            <person name="Reski R."/>
            <person name="Grigoriev I."/>
            <person name="Quatrano R.S."/>
            <person name="Boore J.L."/>
        </authorList>
    </citation>
    <scope>NUCLEOTIDE SEQUENCE [LARGE SCALE GENOMIC DNA]</scope>
    <source>
        <strain evidence="4 5">cv. Gransden 2004</strain>
    </source>
</reference>
<dbReference type="Gramene" id="Pp3c8_1210V3.2">
    <property type="protein sequence ID" value="Pp3c8_1210V3.2"/>
    <property type="gene ID" value="Pp3c8_1210"/>
</dbReference>
<keyword evidence="5" id="KW-1185">Reference proteome</keyword>
<evidence type="ECO:0000259" key="2">
    <source>
        <dbReference type="Pfam" id="PF14368"/>
    </source>
</evidence>